<sequence>MGSTSDIWVPLGVISVGLSLALIQWRLSEPY</sequence>
<evidence type="ECO:0000313" key="2">
    <source>
        <dbReference type="EMBL" id="RIH75989.1"/>
    </source>
</evidence>
<proteinExistence type="predicted"/>
<dbReference type="EMBL" id="QWKX01000053">
    <property type="protein sequence ID" value="RIH75989.1"/>
    <property type="molecule type" value="Genomic_DNA"/>
</dbReference>
<comment type="caution">
    <text evidence="2">The sequence shown here is derived from an EMBL/GenBank/DDBJ whole genome shotgun (WGS) entry which is preliminary data.</text>
</comment>
<evidence type="ECO:0000313" key="3">
    <source>
        <dbReference type="Proteomes" id="UP000266089"/>
    </source>
</evidence>
<dbReference type="Proteomes" id="UP000266089">
    <property type="component" value="Unassembled WGS sequence"/>
</dbReference>
<name>A0A399DWM6_9DEIN</name>
<keyword evidence="1" id="KW-0472">Membrane</keyword>
<protein>
    <submittedName>
        <fullName evidence="2">Uncharacterized protein</fullName>
    </submittedName>
</protein>
<dbReference type="AlphaFoldDB" id="A0A399DWM6"/>
<organism evidence="2 3">
    <name type="scientific">Meiothermus taiwanensis</name>
    <dbReference type="NCBI Taxonomy" id="172827"/>
    <lineage>
        <taxon>Bacteria</taxon>
        <taxon>Thermotogati</taxon>
        <taxon>Deinococcota</taxon>
        <taxon>Deinococci</taxon>
        <taxon>Thermales</taxon>
        <taxon>Thermaceae</taxon>
        <taxon>Meiothermus</taxon>
    </lineage>
</organism>
<keyword evidence="1" id="KW-0812">Transmembrane</keyword>
<feature type="transmembrane region" description="Helical" evidence="1">
    <location>
        <begin position="7"/>
        <end position="27"/>
    </location>
</feature>
<evidence type="ECO:0000256" key="1">
    <source>
        <dbReference type="SAM" id="Phobius"/>
    </source>
</evidence>
<gene>
    <name evidence="2" type="ORF">Mcate_01981</name>
</gene>
<keyword evidence="1" id="KW-1133">Transmembrane helix</keyword>
<reference evidence="2 3" key="1">
    <citation type="submission" date="2018-08" db="EMBL/GenBank/DDBJ databases">
        <title>Meiothermus cateniformans JCM 15151 genome sequencing project.</title>
        <authorList>
            <person name="Da Costa M.S."/>
            <person name="Albuquerque L."/>
            <person name="Raposo P."/>
            <person name="Froufe H.J.C."/>
            <person name="Barroso C.S."/>
            <person name="Egas C."/>
        </authorList>
    </citation>
    <scope>NUCLEOTIDE SEQUENCE [LARGE SCALE GENOMIC DNA]</scope>
    <source>
        <strain evidence="2 3">JCM 15151</strain>
    </source>
</reference>
<accession>A0A399DWM6</accession>